<accession>A0ABV8FN52</accession>
<dbReference type="Proteomes" id="UP001595847">
    <property type="component" value="Unassembled WGS sequence"/>
</dbReference>
<evidence type="ECO:0000256" key="1">
    <source>
        <dbReference type="SAM" id="MobiDB-lite"/>
    </source>
</evidence>
<evidence type="ECO:0000313" key="2">
    <source>
        <dbReference type="EMBL" id="MFC3997585.1"/>
    </source>
</evidence>
<reference evidence="3" key="1">
    <citation type="journal article" date="2019" name="Int. J. Syst. Evol. Microbiol.">
        <title>The Global Catalogue of Microorganisms (GCM) 10K type strain sequencing project: providing services to taxonomists for standard genome sequencing and annotation.</title>
        <authorList>
            <consortium name="The Broad Institute Genomics Platform"/>
            <consortium name="The Broad Institute Genome Sequencing Center for Infectious Disease"/>
            <person name="Wu L."/>
            <person name="Ma J."/>
        </authorList>
    </citation>
    <scope>NUCLEOTIDE SEQUENCE [LARGE SCALE GENOMIC DNA]</scope>
    <source>
        <strain evidence="3">TBRC 1826</strain>
    </source>
</reference>
<proteinExistence type="predicted"/>
<protein>
    <submittedName>
        <fullName evidence="2">Uncharacterized protein</fullName>
    </submittedName>
</protein>
<gene>
    <name evidence="2" type="ORF">ACFOVU_16750</name>
</gene>
<feature type="region of interest" description="Disordered" evidence="1">
    <location>
        <begin position="62"/>
        <end position="102"/>
    </location>
</feature>
<dbReference type="RefSeq" id="WP_378534639.1">
    <property type="nucleotide sequence ID" value="NZ_JBHSBH010000010.1"/>
</dbReference>
<comment type="caution">
    <text evidence="2">The sequence shown here is derived from an EMBL/GenBank/DDBJ whole genome shotgun (WGS) entry which is preliminary data.</text>
</comment>
<evidence type="ECO:0000313" key="3">
    <source>
        <dbReference type="Proteomes" id="UP001595847"/>
    </source>
</evidence>
<dbReference type="EMBL" id="JBHSBH010000010">
    <property type="protein sequence ID" value="MFC3997585.1"/>
    <property type="molecule type" value="Genomic_DNA"/>
</dbReference>
<keyword evidence="3" id="KW-1185">Reference proteome</keyword>
<feature type="region of interest" description="Disordered" evidence="1">
    <location>
        <begin position="114"/>
        <end position="136"/>
    </location>
</feature>
<name>A0ABV8FN52_9ACTN</name>
<sequence length="359" mass="39202">MIHPLVPPSPRPDRGAGYTQYAAVLLLVAAIASALVTSGIPQSVGDHIDTALCSVSAAGSGEDCATSSGEGPSPLAEGASGSSGAQGLRPDPGPPEAPCDPLCEPYSRPGLDYGIEPFPAPPAAHPDDAAAADSRAQYDTVDPHDYDSCWLILFVGCTNEIVDAYGMLPAAVLYFRDYMDAPDAANLLEHFYEGSGEDYAIRAEKLIGDIPEFRDRVESDREDLGRAAVLEAQQRGITEPMVFPLSTEWNAFGRDPSNPDQGTYRNNNWWYALASFRYSMTGEVTVTPPDEPGGTWTYRVDTQVNIKKYYDWDPNDHTAFKPPFYNASQWTHREMHRTGLAREFWVVGQSDPEIRYGTV</sequence>
<organism evidence="2 3">
    <name type="scientific">Nocardiopsis sediminis</name>
    <dbReference type="NCBI Taxonomy" id="1778267"/>
    <lineage>
        <taxon>Bacteria</taxon>
        <taxon>Bacillati</taxon>
        <taxon>Actinomycetota</taxon>
        <taxon>Actinomycetes</taxon>
        <taxon>Streptosporangiales</taxon>
        <taxon>Nocardiopsidaceae</taxon>
        <taxon>Nocardiopsis</taxon>
    </lineage>
</organism>
<feature type="compositionally biased region" description="Low complexity" evidence="1">
    <location>
        <begin position="76"/>
        <end position="85"/>
    </location>
</feature>